<feature type="domain" description="tRNA/rRNA methyltransferase SpoU type" evidence="5">
    <location>
        <begin position="149"/>
        <end position="290"/>
    </location>
</feature>
<dbReference type="CDD" id="cd18095">
    <property type="entry name" value="SpoU-like_rRNA-MTase"/>
    <property type="match status" value="1"/>
</dbReference>
<dbReference type="OrthoDB" id="3190829at2"/>
<dbReference type="GO" id="GO:0008173">
    <property type="term" value="F:RNA methyltransferase activity"/>
    <property type="evidence" value="ECO:0007669"/>
    <property type="project" value="InterPro"/>
</dbReference>
<dbReference type="InterPro" id="IPR029064">
    <property type="entry name" value="Ribosomal_eL30-like_sf"/>
</dbReference>
<dbReference type="PANTHER" id="PTHR43191">
    <property type="entry name" value="RRNA METHYLTRANSFERASE 3"/>
    <property type="match status" value="1"/>
</dbReference>
<keyword evidence="3" id="KW-0808">Transferase</keyword>
<dbReference type="Gene3D" id="3.40.1280.10">
    <property type="match status" value="1"/>
</dbReference>
<dbReference type="InterPro" id="IPR029028">
    <property type="entry name" value="Alpha/beta_knot_MTases"/>
</dbReference>
<gene>
    <name evidence="7" type="ORF">DY245_21145</name>
</gene>
<name>A0A371Q281_STRIH</name>
<evidence type="ECO:0000256" key="1">
    <source>
        <dbReference type="ARBA" id="ARBA00007228"/>
    </source>
</evidence>
<protein>
    <submittedName>
        <fullName evidence="7">Uncharacterized protein</fullName>
    </submittedName>
</protein>
<evidence type="ECO:0000259" key="6">
    <source>
        <dbReference type="Pfam" id="PF22435"/>
    </source>
</evidence>
<sequence length="441" mass="47059">MFPLPSTKSTVHRTRRTPPVSSDPRSQWDHCPVAEDVVTSVKDPRVAQARALQTRTQRIAAGRCVLEGCSLIEQVRAAGARLDVVLRAQGADTTEDDELAESLHRAAVAVHRVRDGVLRQVAGASRAVSWLAVAPLPAAVDPHLPWGEFALVCDGVADPGNLGTIVRSARALGVDDVVLTDPDTDLSSRRVLDASRGSVLGARVRRFSSPRQMVVGLREAGFQIVATSPRGSHVQGLAPLDGRPVALVVGGETAGVSEEIMDAADLLVAIPMAGQVESLNVGVAAGISMYELRTRMVLAMLTERIRGSLGRDISLTGRLIRDAFDHAMREAAGLSSAQLIAVMVIAAEKRTPAAELRRDLGVGSGELDALIAPLTERGWLTPDGDAFTCTPAGEQALAALWPIHQQIEQSLLADLSVDERTMLRQLLGRVQHNATALLRQR</sequence>
<feature type="region of interest" description="Disordered" evidence="4">
    <location>
        <begin position="1"/>
        <end position="29"/>
    </location>
</feature>
<dbReference type="GO" id="GO:0032259">
    <property type="term" value="P:methylation"/>
    <property type="evidence" value="ECO:0007669"/>
    <property type="project" value="UniProtKB-KW"/>
</dbReference>
<dbReference type="InterPro" id="IPR036390">
    <property type="entry name" value="WH_DNA-bd_sf"/>
</dbReference>
<dbReference type="InterPro" id="IPR051259">
    <property type="entry name" value="rRNA_Methyltransferase"/>
</dbReference>
<keyword evidence="8" id="KW-1185">Reference proteome</keyword>
<evidence type="ECO:0000313" key="8">
    <source>
        <dbReference type="Proteomes" id="UP000262477"/>
    </source>
</evidence>
<dbReference type="GO" id="GO:0006396">
    <property type="term" value="P:RNA processing"/>
    <property type="evidence" value="ECO:0007669"/>
    <property type="project" value="InterPro"/>
</dbReference>
<proteinExistence type="inferred from homology"/>
<evidence type="ECO:0000313" key="7">
    <source>
        <dbReference type="EMBL" id="REK88453.1"/>
    </source>
</evidence>
<dbReference type="SUPFAM" id="SSF75217">
    <property type="entry name" value="alpha/beta knot"/>
    <property type="match status" value="1"/>
</dbReference>
<dbReference type="Gene3D" id="3.30.1330.30">
    <property type="match status" value="1"/>
</dbReference>
<dbReference type="Gene3D" id="1.10.10.10">
    <property type="entry name" value="Winged helix-like DNA-binding domain superfamily/Winged helix DNA-binding domain"/>
    <property type="match status" value="1"/>
</dbReference>
<dbReference type="GO" id="GO:0003723">
    <property type="term" value="F:RNA binding"/>
    <property type="evidence" value="ECO:0007669"/>
    <property type="project" value="InterPro"/>
</dbReference>
<keyword evidence="2" id="KW-0489">Methyltransferase</keyword>
<dbReference type="InterPro" id="IPR001537">
    <property type="entry name" value="SpoU_MeTrfase"/>
</dbReference>
<comment type="similarity">
    <text evidence="1">Belongs to the class IV-like SAM-binding methyltransferase superfamily. RNA methyltransferase TrmH family.</text>
</comment>
<dbReference type="InterPro" id="IPR029026">
    <property type="entry name" value="tRNA_m1G_MTases_N"/>
</dbReference>
<dbReference type="Pfam" id="PF22435">
    <property type="entry name" value="MRM3-like_sub_bind"/>
    <property type="match status" value="1"/>
</dbReference>
<dbReference type="InterPro" id="IPR053888">
    <property type="entry name" value="MRM3-like_sub_bind"/>
</dbReference>
<dbReference type="AlphaFoldDB" id="A0A371Q281"/>
<dbReference type="SUPFAM" id="SSF46785">
    <property type="entry name" value="Winged helix' DNA-binding domain"/>
    <property type="match status" value="1"/>
</dbReference>
<evidence type="ECO:0000259" key="5">
    <source>
        <dbReference type="Pfam" id="PF00588"/>
    </source>
</evidence>
<evidence type="ECO:0000256" key="2">
    <source>
        <dbReference type="ARBA" id="ARBA00022603"/>
    </source>
</evidence>
<dbReference type="InterPro" id="IPR036388">
    <property type="entry name" value="WH-like_DNA-bd_sf"/>
</dbReference>
<dbReference type="Pfam" id="PF00588">
    <property type="entry name" value="SpoU_methylase"/>
    <property type="match status" value="1"/>
</dbReference>
<evidence type="ECO:0000256" key="3">
    <source>
        <dbReference type="ARBA" id="ARBA00022679"/>
    </source>
</evidence>
<feature type="domain" description="MRM3-like substrate binding" evidence="6">
    <location>
        <begin position="44"/>
        <end position="125"/>
    </location>
</feature>
<accession>A0A371Q281</accession>
<evidence type="ECO:0000256" key="4">
    <source>
        <dbReference type="SAM" id="MobiDB-lite"/>
    </source>
</evidence>
<dbReference type="EMBL" id="QUAC01000166">
    <property type="protein sequence ID" value="REK88453.1"/>
    <property type="molecule type" value="Genomic_DNA"/>
</dbReference>
<comment type="caution">
    <text evidence="7">The sequence shown here is derived from an EMBL/GenBank/DDBJ whole genome shotgun (WGS) entry which is preliminary data.</text>
</comment>
<organism evidence="7 8">
    <name type="scientific">Streptomyces inhibens</name>
    <dbReference type="NCBI Taxonomy" id="2293571"/>
    <lineage>
        <taxon>Bacteria</taxon>
        <taxon>Bacillati</taxon>
        <taxon>Actinomycetota</taxon>
        <taxon>Actinomycetes</taxon>
        <taxon>Kitasatosporales</taxon>
        <taxon>Streptomycetaceae</taxon>
        <taxon>Streptomyces</taxon>
    </lineage>
</organism>
<dbReference type="PANTHER" id="PTHR43191:SF2">
    <property type="entry name" value="RRNA METHYLTRANSFERASE 3, MITOCHONDRIAL"/>
    <property type="match status" value="1"/>
</dbReference>
<dbReference type="SUPFAM" id="SSF55315">
    <property type="entry name" value="L30e-like"/>
    <property type="match status" value="1"/>
</dbReference>
<reference evidence="7 8" key="1">
    <citation type="submission" date="2018-08" db="EMBL/GenBank/DDBJ databases">
        <title>Streptomyces NEAU-D10 sp. nov., a novel Actinomycete isolated from soil.</title>
        <authorList>
            <person name="Jin L."/>
        </authorList>
    </citation>
    <scope>NUCLEOTIDE SEQUENCE [LARGE SCALE GENOMIC DNA]</scope>
    <source>
        <strain evidence="7 8">NEAU-D10</strain>
    </source>
</reference>
<dbReference type="Proteomes" id="UP000262477">
    <property type="component" value="Unassembled WGS sequence"/>
</dbReference>